<feature type="transmembrane region" description="Helical" evidence="7">
    <location>
        <begin position="20"/>
        <end position="39"/>
    </location>
</feature>
<evidence type="ECO:0000256" key="5">
    <source>
        <dbReference type="ARBA" id="ARBA00023239"/>
    </source>
</evidence>
<name>A0A1G2I3U7_9BACT</name>
<keyword evidence="6 7" id="KW-0961">Cell wall biogenesis/degradation</keyword>
<dbReference type="NCBIfam" id="TIGR00247">
    <property type="entry name" value="endolytic transglycosylase MltG"/>
    <property type="match status" value="1"/>
</dbReference>
<reference evidence="8 9" key="1">
    <citation type="journal article" date="2016" name="Nat. Commun.">
        <title>Thousands of microbial genomes shed light on interconnected biogeochemical processes in an aquifer system.</title>
        <authorList>
            <person name="Anantharaman K."/>
            <person name="Brown C.T."/>
            <person name="Hug L.A."/>
            <person name="Sharon I."/>
            <person name="Castelle C.J."/>
            <person name="Probst A.J."/>
            <person name="Thomas B.C."/>
            <person name="Singh A."/>
            <person name="Wilkins M.J."/>
            <person name="Karaoz U."/>
            <person name="Brodie E.L."/>
            <person name="Williams K.H."/>
            <person name="Hubbard S.S."/>
            <person name="Banfield J.F."/>
        </authorList>
    </citation>
    <scope>NUCLEOTIDE SEQUENCE [LARGE SCALE GENOMIC DNA]</scope>
</reference>
<dbReference type="EMBL" id="MHOV01000034">
    <property type="protein sequence ID" value="OGZ69443.1"/>
    <property type="molecule type" value="Genomic_DNA"/>
</dbReference>
<dbReference type="PANTHER" id="PTHR30518">
    <property type="entry name" value="ENDOLYTIC MUREIN TRANSGLYCOSYLASE"/>
    <property type="match status" value="1"/>
</dbReference>
<dbReference type="PANTHER" id="PTHR30518:SF2">
    <property type="entry name" value="ENDOLYTIC MUREIN TRANSGLYCOSYLASE"/>
    <property type="match status" value="1"/>
</dbReference>
<comment type="caution">
    <text evidence="8">The sequence shown here is derived from an EMBL/GenBank/DDBJ whole genome shotgun (WGS) entry which is preliminary data.</text>
</comment>
<evidence type="ECO:0000256" key="2">
    <source>
        <dbReference type="ARBA" id="ARBA00022692"/>
    </source>
</evidence>
<dbReference type="Proteomes" id="UP000179214">
    <property type="component" value="Unassembled WGS sequence"/>
</dbReference>
<evidence type="ECO:0000256" key="4">
    <source>
        <dbReference type="ARBA" id="ARBA00023136"/>
    </source>
</evidence>
<evidence type="ECO:0000256" key="3">
    <source>
        <dbReference type="ARBA" id="ARBA00022989"/>
    </source>
</evidence>
<comment type="function">
    <text evidence="7">Functions as a peptidoglycan terminase that cleaves nascent peptidoglycan strands endolytically to terminate their elongation.</text>
</comment>
<feature type="site" description="Important for catalytic activity" evidence="7">
    <location>
        <position position="233"/>
    </location>
</feature>
<dbReference type="GO" id="GO:0005886">
    <property type="term" value="C:plasma membrane"/>
    <property type="evidence" value="ECO:0007669"/>
    <property type="project" value="UniProtKB-SubCell"/>
</dbReference>
<evidence type="ECO:0000256" key="1">
    <source>
        <dbReference type="ARBA" id="ARBA00022475"/>
    </source>
</evidence>
<dbReference type="EC" id="4.2.2.29" evidence="7"/>
<dbReference type="InterPro" id="IPR003770">
    <property type="entry name" value="MLTG-like"/>
</dbReference>
<sequence length="348" mass="39047">MNYKKLQSKIKKHKKIITRVLLGVFLAFGAFGVFAWWQVYVPKSKSYTAAIVYAAQKGMGDEEIAKDLQDQGIIKSNLFFQIYVNLIGKHANLQAGSYKLSSSMSMAQIAKKLIAGDVIKDKLIILEGWDTQDIAKYLESKDIYSKADFFALTNSDFSEDFEILKDKPKNISLEGYIFPDTYQIALGENPEDFLKNTISNLDKKLTPELRNEIAAQHKSIFQIITMASIIEKEVKSIKDKKMVSGILWKRLAVGMPLQVDATINYITNKNDAGVAIKDTKINSPYNTYKYAGLPAGPISSPGMDSILAAIYPTKNDYWYWLSANGTGKTIFSKTLDQHNIARVKYLGS</sequence>
<organism evidence="8 9">
    <name type="scientific">Candidatus Staskawiczbacteria bacterium RIFCSPHIGHO2_12_FULL_38_11</name>
    <dbReference type="NCBI Taxonomy" id="1802209"/>
    <lineage>
        <taxon>Bacteria</taxon>
        <taxon>Candidatus Staskawicziibacteriota</taxon>
    </lineage>
</organism>
<evidence type="ECO:0000256" key="6">
    <source>
        <dbReference type="ARBA" id="ARBA00023316"/>
    </source>
</evidence>
<proteinExistence type="inferred from homology"/>
<dbReference type="Gene3D" id="3.30.1490.480">
    <property type="entry name" value="Endolytic murein transglycosylase"/>
    <property type="match status" value="1"/>
</dbReference>
<keyword evidence="5 7" id="KW-0456">Lyase</keyword>
<comment type="subcellular location">
    <subcellularLocation>
        <location evidence="7">Cell membrane</location>
        <topology evidence="7">Single-pass membrane protein</topology>
    </subcellularLocation>
</comment>
<protein>
    <recommendedName>
        <fullName evidence="7">Endolytic murein transglycosylase</fullName>
        <ecNumber evidence="7">4.2.2.29</ecNumber>
    </recommendedName>
    <alternativeName>
        <fullName evidence="7">Peptidoglycan lytic transglycosylase</fullName>
    </alternativeName>
    <alternativeName>
        <fullName evidence="7">Peptidoglycan polymerization terminase</fullName>
    </alternativeName>
</protein>
<keyword evidence="4 7" id="KW-0472">Membrane</keyword>
<evidence type="ECO:0000313" key="8">
    <source>
        <dbReference type="EMBL" id="OGZ69443.1"/>
    </source>
</evidence>
<keyword evidence="1 7" id="KW-1003">Cell membrane</keyword>
<dbReference type="HAMAP" id="MF_02065">
    <property type="entry name" value="MltG"/>
    <property type="match status" value="1"/>
</dbReference>
<gene>
    <name evidence="7" type="primary">mltG</name>
    <name evidence="8" type="ORF">A3F47_01785</name>
</gene>
<keyword evidence="3 7" id="KW-1133">Transmembrane helix</keyword>
<dbReference type="GO" id="GO:0008932">
    <property type="term" value="F:lytic endotransglycosylase activity"/>
    <property type="evidence" value="ECO:0007669"/>
    <property type="project" value="UniProtKB-UniRule"/>
</dbReference>
<dbReference type="GO" id="GO:0009252">
    <property type="term" value="P:peptidoglycan biosynthetic process"/>
    <property type="evidence" value="ECO:0007669"/>
    <property type="project" value="UniProtKB-UniRule"/>
</dbReference>
<evidence type="ECO:0000256" key="7">
    <source>
        <dbReference type="HAMAP-Rule" id="MF_02065"/>
    </source>
</evidence>
<comment type="similarity">
    <text evidence="7">Belongs to the transglycosylase MltG family.</text>
</comment>
<keyword evidence="2 7" id="KW-0812">Transmembrane</keyword>
<evidence type="ECO:0000313" key="9">
    <source>
        <dbReference type="Proteomes" id="UP000179214"/>
    </source>
</evidence>
<comment type="catalytic activity">
    <reaction evidence="7">
        <text>a peptidoglycan chain = a peptidoglycan chain with N-acetyl-1,6-anhydromuramyl-[peptide] at the reducing end + a peptidoglycan chain with N-acetylglucosamine at the non-reducing end.</text>
        <dbReference type="EC" id="4.2.2.29"/>
    </reaction>
</comment>
<dbReference type="GO" id="GO:0071555">
    <property type="term" value="P:cell wall organization"/>
    <property type="evidence" value="ECO:0007669"/>
    <property type="project" value="UniProtKB-KW"/>
</dbReference>
<dbReference type="Pfam" id="PF02618">
    <property type="entry name" value="YceG"/>
    <property type="match status" value="1"/>
</dbReference>
<dbReference type="AlphaFoldDB" id="A0A1G2I3U7"/>
<dbReference type="CDD" id="cd08010">
    <property type="entry name" value="MltG_like"/>
    <property type="match status" value="1"/>
</dbReference>
<accession>A0A1G2I3U7</accession>